<dbReference type="Proteomes" id="UP000886501">
    <property type="component" value="Unassembled WGS sequence"/>
</dbReference>
<dbReference type="EMBL" id="MU117995">
    <property type="protein sequence ID" value="KAF9649653.1"/>
    <property type="molecule type" value="Genomic_DNA"/>
</dbReference>
<evidence type="ECO:0000313" key="1">
    <source>
        <dbReference type="EMBL" id="KAF9649653.1"/>
    </source>
</evidence>
<comment type="caution">
    <text evidence="1">The sequence shown here is derived from an EMBL/GenBank/DDBJ whole genome shotgun (WGS) entry which is preliminary data.</text>
</comment>
<proteinExistence type="predicted"/>
<name>A0ACB6ZJM1_THEGA</name>
<keyword evidence="2" id="KW-1185">Reference proteome</keyword>
<reference evidence="1" key="1">
    <citation type="submission" date="2019-10" db="EMBL/GenBank/DDBJ databases">
        <authorList>
            <consortium name="DOE Joint Genome Institute"/>
            <person name="Kuo A."/>
            <person name="Miyauchi S."/>
            <person name="Kiss E."/>
            <person name="Drula E."/>
            <person name="Kohler A."/>
            <person name="Sanchez-Garcia M."/>
            <person name="Andreopoulos B."/>
            <person name="Barry K.W."/>
            <person name="Bonito G."/>
            <person name="Buee M."/>
            <person name="Carver A."/>
            <person name="Chen C."/>
            <person name="Cichocki N."/>
            <person name="Clum A."/>
            <person name="Culley D."/>
            <person name="Crous P.W."/>
            <person name="Fauchery L."/>
            <person name="Girlanda M."/>
            <person name="Hayes R."/>
            <person name="Keri Z."/>
            <person name="Labutti K."/>
            <person name="Lipzen A."/>
            <person name="Lombard V."/>
            <person name="Magnuson J."/>
            <person name="Maillard F."/>
            <person name="Morin E."/>
            <person name="Murat C."/>
            <person name="Nolan M."/>
            <person name="Ohm R."/>
            <person name="Pangilinan J."/>
            <person name="Pereira M."/>
            <person name="Perotto S."/>
            <person name="Peter M."/>
            <person name="Riley R."/>
            <person name="Sitrit Y."/>
            <person name="Stielow B."/>
            <person name="Szollosi G."/>
            <person name="Zifcakova L."/>
            <person name="Stursova M."/>
            <person name="Spatafora J.W."/>
            <person name="Tedersoo L."/>
            <person name="Vaario L.-M."/>
            <person name="Yamada A."/>
            <person name="Yan M."/>
            <person name="Wang P."/>
            <person name="Xu J."/>
            <person name="Bruns T."/>
            <person name="Baldrian P."/>
            <person name="Vilgalys R."/>
            <person name="Henrissat B."/>
            <person name="Grigoriev I.V."/>
            <person name="Hibbett D."/>
            <person name="Nagy L.G."/>
            <person name="Martin F.M."/>
        </authorList>
    </citation>
    <scope>NUCLEOTIDE SEQUENCE</scope>
    <source>
        <strain evidence="1">P2</strain>
    </source>
</reference>
<sequence length="139" mass="15202">MVLFSLLRSMAWIPLLLQSASAQNHQPPIQDRYQSNSRDAGLIVGVSIGAILLLFLASVFYSRIASRRREARQERVERARADEELTITPLAAPPTTLTVAPPPYENPPSFEDAVKRTQTASVTGSQSREGQDGRDGAPS</sequence>
<evidence type="ECO:0000313" key="2">
    <source>
        <dbReference type="Proteomes" id="UP000886501"/>
    </source>
</evidence>
<organism evidence="1 2">
    <name type="scientific">Thelephora ganbajun</name>
    <name type="common">Ganba fungus</name>
    <dbReference type="NCBI Taxonomy" id="370292"/>
    <lineage>
        <taxon>Eukaryota</taxon>
        <taxon>Fungi</taxon>
        <taxon>Dikarya</taxon>
        <taxon>Basidiomycota</taxon>
        <taxon>Agaricomycotina</taxon>
        <taxon>Agaricomycetes</taxon>
        <taxon>Thelephorales</taxon>
        <taxon>Thelephoraceae</taxon>
        <taxon>Thelephora</taxon>
    </lineage>
</organism>
<gene>
    <name evidence="1" type="ORF">BDM02DRAFT_1790051</name>
</gene>
<accession>A0ACB6ZJM1</accession>
<protein>
    <submittedName>
        <fullName evidence="1">Uncharacterized protein</fullName>
    </submittedName>
</protein>
<reference evidence="1" key="2">
    <citation type="journal article" date="2020" name="Nat. Commun.">
        <title>Large-scale genome sequencing of mycorrhizal fungi provides insights into the early evolution of symbiotic traits.</title>
        <authorList>
            <person name="Miyauchi S."/>
            <person name="Kiss E."/>
            <person name="Kuo A."/>
            <person name="Drula E."/>
            <person name="Kohler A."/>
            <person name="Sanchez-Garcia M."/>
            <person name="Morin E."/>
            <person name="Andreopoulos B."/>
            <person name="Barry K.W."/>
            <person name="Bonito G."/>
            <person name="Buee M."/>
            <person name="Carver A."/>
            <person name="Chen C."/>
            <person name="Cichocki N."/>
            <person name="Clum A."/>
            <person name="Culley D."/>
            <person name="Crous P.W."/>
            <person name="Fauchery L."/>
            <person name="Girlanda M."/>
            <person name="Hayes R.D."/>
            <person name="Keri Z."/>
            <person name="LaButti K."/>
            <person name="Lipzen A."/>
            <person name="Lombard V."/>
            <person name="Magnuson J."/>
            <person name="Maillard F."/>
            <person name="Murat C."/>
            <person name="Nolan M."/>
            <person name="Ohm R.A."/>
            <person name="Pangilinan J."/>
            <person name="Pereira M.F."/>
            <person name="Perotto S."/>
            <person name="Peter M."/>
            <person name="Pfister S."/>
            <person name="Riley R."/>
            <person name="Sitrit Y."/>
            <person name="Stielow J.B."/>
            <person name="Szollosi G."/>
            <person name="Zifcakova L."/>
            <person name="Stursova M."/>
            <person name="Spatafora J.W."/>
            <person name="Tedersoo L."/>
            <person name="Vaario L.M."/>
            <person name="Yamada A."/>
            <person name="Yan M."/>
            <person name="Wang P."/>
            <person name="Xu J."/>
            <person name="Bruns T."/>
            <person name="Baldrian P."/>
            <person name="Vilgalys R."/>
            <person name="Dunand C."/>
            <person name="Henrissat B."/>
            <person name="Grigoriev I.V."/>
            <person name="Hibbett D."/>
            <person name="Nagy L.G."/>
            <person name="Martin F.M."/>
        </authorList>
    </citation>
    <scope>NUCLEOTIDE SEQUENCE</scope>
    <source>
        <strain evidence="1">P2</strain>
    </source>
</reference>